<evidence type="ECO:0000313" key="1">
    <source>
        <dbReference type="EMBL" id="KAJ0967669.1"/>
    </source>
</evidence>
<comment type="caution">
    <text evidence="1">The sequence shown here is derived from an EMBL/GenBank/DDBJ whole genome shotgun (WGS) entry which is preliminary data.</text>
</comment>
<reference evidence="1" key="1">
    <citation type="submission" date="2021-03" db="EMBL/GenBank/DDBJ databases">
        <authorList>
            <person name="Li Z."/>
            <person name="Yang C."/>
        </authorList>
    </citation>
    <scope>NUCLEOTIDE SEQUENCE</scope>
    <source>
        <strain evidence="1">Dzin_1.0</strain>
        <tissue evidence="1">Leaf</tissue>
    </source>
</reference>
<evidence type="ECO:0000313" key="2">
    <source>
        <dbReference type="Proteomes" id="UP001085076"/>
    </source>
</evidence>
<dbReference type="Proteomes" id="UP001085076">
    <property type="component" value="Miscellaneous, Linkage group lg07"/>
</dbReference>
<gene>
    <name evidence="1" type="ORF">J5N97_024586</name>
</gene>
<dbReference type="AlphaFoldDB" id="A0A9D5H8W8"/>
<name>A0A9D5H8W8_9LILI</name>
<keyword evidence="2" id="KW-1185">Reference proteome</keyword>
<dbReference type="EMBL" id="JAGGNH010000007">
    <property type="protein sequence ID" value="KAJ0967669.1"/>
    <property type="molecule type" value="Genomic_DNA"/>
</dbReference>
<protein>
    <submittedName>
        <fullName evidence="1">Uncharacterized protein</fullName>
    </submittedName>
</protein>
<reference evidence="1" key="2">
    <citation type="journal article" date="2022" name="Hortic Res">
        <title>The genome of Dioscorea zingiberensis sheds light on the biosynthesis, origin and evolution of the medicinally important diosgenin saponins.</title>
        <authorList>
            <person name="Li Y."/>
            <person name="Tan C."/>
            <person name="Li Z."/>
            <person name="Guo J."/>
            <person name="Li S."/>
            <person name="Chen X."/>
            <person name="Wang C."/>
            <person name="Dai X."/>
            <person name="Yang H."/>
            <person name="Song W."/>
            <person name="Hou L."/>
            <person name="Xu J."/>
            <person name="Tong Z."/>
            <person name="Xu A."/>
            <person name="Yuan X."/>
            <person name="Wang W."/>
            <person name="Yang Q."/>
            <person name="Chen L."/>
            <person name="Sun Z."/>
            <person name="Wang K."/>
            <person name="Pan B."/>
            <person name="Chen J."/>
            <person name="Bao Y."/>
            <person name="Liu F."/>
            <person name="Qi X."/>
            <person name="Gang D.R."/>
            <person name="Wen J."/>
            <person name="Li J."/>
        </authorList>
    </citation>
    <scope>NUCLEOTIDE SEQUENCE</scope>
    <source>
        <strain evidence="1">Dzin_1.0</strain>
    </source>
</reference>
<organism evidence="1 2">
    <name type="scientific">Dioscorea zingiberensis</name>
    <dbReference type="NCBI Taxonomy" id="325984"/>
    <lineage>
        <taxon>Eukaryota</taxon>
        <taxon>Viridiplantae</taxon>
        <taxon>Streptophyta</taxon>
        <taxon>Embryophyta</taxon>
        <taxon>Tracheophyta</taxon>
        <taxon>Spermatophyta</taxon>
        <taxon>Magnoliopsida</taxon>
        <taxon>Liliopsida</taxon>
        <taxon>Dioscoreales</taxon>
        <taxon>Dioscoreaceae</taxon>
        <taxon>Dioscorea</taxon>
    </lineage>
</organism>
<sequence length="120" mass="12983">MNRSASPFALMLDAIINTRARTRHNSPWSLPACTSAISSSGRMALMRSRRLDLCRGHDNKAWNLLAVRSGRRLQLRLEGGSGVWRRRSSRASMGGVWQQSCAVAAAASGGYRGGWGGLAP</sequence>
<proteinExistence type="predicted"/>
<accession>A0A9D5H8W8</accession>